<dbReference type="AlphaFoldDB" id="A0A379CMX9"/>
<dbReference type="NCBIfam" id="NF041112">
    <property type="entry name" value="chap_CsgH_alph"/>
    <property type="match status" value="1"/>
</dbReference>
<evidence type="ECO:0000256" key="4">
    <source>
        <dbReference type="ARBA" id="ARBA00022729"/>
    </source>
</evidence>
<organism evidence="7 8">
    <name type="scientific">Plesiomonas shigelloides</name>
    <name type="common">Aeromonas shigelloides</name>
    <dbReference type="NCBI Taxonomy" id="703"/>
    <lineage>
        <taxon>Bacteria</taxon>
        <taxon>Pseudomonadati</taxon>
        <taxon>Pseudomonadota</taxon>
        <taxon>Gammaproteobacteria</taxon>
        <taxon>Enterobacterales</taxon>
        <taxon>Enterobacteriaceae</taxon>
        <taxon>Plesiomonas</taxon>
    </lineage>
</organism>
<comment type="caution">
    <text evidence="7">The sequence shown here is derived from an EMBL/GenBank/DDBJ whole genome shotgun (WGS) entry which is preliminary data.</text>
</comment>
<keyword evidence="5" id="KW-0574">Periplasm</keyword>
<evidence type="ECO:0000256" key="6">
    <source>
        <dbReference type="ARBA" id="ARBA00023186"/>
    </source>
</evidence>
<evidence type="ECO:0000256" key="3">
    <source>
        <dbReference type="ARBA" id="ARBA00017442"/>
    </source>
</evidence>
<keyword evidence="6" id="KW-0143">Chaperone</keyword>
<accession>A0A379CMX9</accession>
<evidence type="ECO:0000313" key="8">
    <source>
        <dbReference type="Proteomes" id="UP000664658"/>
    </source>
</evidence>
<reference evidence="7" key="1">
    <citation type="submission" date="2021-03" db="EMBL/GenBank/DDBJ databases">
        <title>Plesiomonas shigelloides zfcc0051, isolated from zebrafish feces.</title>
        <authorList>
            <person name="Vanderhoek Z."/>
            <person name="Gaulke C."/>
        </authorList>
    </citation>
    <scope>NUCLEOTIDE SEQUENCE</scope>
    <source>
        <strain evidence="7">Zfcc0051</strain>
    </source>
</reference>
<sequence>MLALLLAGAVQSQIWFTRQQHDQTTDIVTHARSAQTCECSYSVSVNKTGPSGTSRTTQQQDVTLTAGQDQALSTLRFTLSPQDKVHISVKLYQGDTLLSEAQTQIPDTASKQH</sequence>
<dbReference type="GO" id="GO:0042597">
    <property type="term" value="C:periplasmic space"/>
    <property type="evidence" value="ECO:0007669"/>
    <property type="project" value="UniProtKB-SubCell"/>
</dbReference>
<protein>
    <recommendedName>
        <fullName evidence="3">Curli assembly protein CsgC</fullName>
    </recommendedName>
</protein>
<dbReference type="RefSeq" id="WP_010861743.1">
    <property type="nucleotide sequence ID" value="NZ_CP050969.1"/>
</dbReference>
<evidence type="ECO:0000256" key="5">
    <source>
        <dbReference type="ARBA" id="ARBA00022764"/>
    </source>
</evidence>
<dbReference type="InterPro" id="IPR053722">
    <property type="entry name" value="Curli_assembly_CsgC/AgfC"/>
</dbReference>
<evidence type="ECO:0000256" key="1">
    <source>
        <dbReference type="ARBA" id="ARBA00004418"/>
    </source>
</evidence>
<dbReference type="Proteomes" id="UP000664658">
    <property type="component" value="Unassembled WGS sequence"/>
</dbReference>
<evidence type="ECO:0000313" key="7">
    <source>
        <dbReference type="EMBL" id="MBO1108250.1"/>
    </source>
</evidence>
<dbReference type="GeneID" id="69706188"/>
<dbReference type="InterPro" id="IPR014491">
    <property type="entry name" value="Curli_production_prot_CsgC"/>
</dbReference>
<evidence type="ECO:0000256" key="2">
    <source>
        <dbReference type="ARBA" id="ARBA00006329"/>
    </source>
</evidence>
<proteinExistence type="inferred from homology"/>
<dbReference type="KEGG" id="pshi:SAMEA2665130_1324"/>
<dbReference type="EMBL" id="JAFNAA010000007">
    <property type="protein sequence ID" value="MBO1108250.1"/>
    <property type="molecule type" value="Genomic_DNA"/>
</dbReference>
<comment type="subcellular location">
    <subcellularLocation>
        <location evidence="1">Periplasm</location>
    </subcellularLocation>
</comment>
<keyword evidence="4" id="KW-0732">Signal</keyword>
<dbReference type="NCBIfam" id="NF007507">
    <property type="entry name" value="PRK10102.1"/>
    <property type="match status" value="1"/>
</dbReference>
<dbReference type="Gene3D" id="2.60.40.2420">
    <property type="match status" value="1"/>
</dbReference>
<dbReference type="InterPro" id="IPR047726">
    <property type="entry name" value="CsgH_dom"/>
</dbReference>
<name>A0A379CMX9_PLESH</name>
<dbReference type="Pfam" id="PF10610">
    <property type="entry name" value="Tafi-CsgC"/>
    <property type="match status" value="1"/>
</dbReference>
<comment type="similarity">
    <text evidence="2">Belongs to the CsgC/AgfC family.</text>
</comment>
<gene>
    <name evidence="7" type="ORF">J2R62_08440</name>
</gene>